<dbReference type="Proteomes" id="UP000630149">
    <property type="component" value="Unassembled WGS sequence"/>
</dbReference>
<dbReference type="InterPro" id="IPR001296">
    <property type="entry name" value="Glyco_trans_1"/>
</dbReference>
<organism evidence="2 3">
    <name type="scientific">Legionella impletisoli</name>
    <dbReference type="NCBI Taxonomy" id="343510"/>
    <lineage>
        <taxon>Bacteria</taxon>
        <taxon>Pseudomonadati</taxon>
        <taxon>Pseudomonadota</taxon>
        <taxon>Gammaproteobacteria</taxon>
        <taxon>Legionellales</taxon>
        <taxon>Legionellaceae</taxon>
        <taxon>Legionella</taxon>
    </lineage>
</organism>
<dbReference type="Gene3D" id="3.40.50.2000">
    <property type="entry name" value="Glycogen Phosphorylase B"/>
    <property type="match status" value="2"/>
</dbReference>
<dbReference type="Pfam" id="PF00534">
    <property type="entry name" value="Glycos_transf_1"/>
    <property type="match status" value="1"/>
</dbReference>
<reference evidence="2" key="1">
    <citation type="journal article" date="2014" name="Int. J. Syst. Evol. Microbiol.">
        <title>Complete genome sequence of Corynebacterium casei LMG S-19264T (=DSM 44701T), isolated from a smear-ripened cheese.</title>
        <authorList>
            <consortium name="US DOE Joint Genome Institute (JGI-PGF)"/>
            <person name="Walter F."/>
            <person name="Albersmeier A."/>
            <person name="Kalinowski J."/>
            <person name="Ruckert C."/>
        </authorList>
    </citation>
    <scope>NUCLEOTIDE SEQUENCE</scope>
    <source>
        <strain evidence="2">JCM 13919</strain>
    </source>
</reference>
<evidence type="ECO:0000259" key="1">
    <source>
        <dbReference type="Pfam" id="PF00534"/>
    </source>
</evidence>
<dbReference type="OrthoDB" id="9802524at2"/>
<dbReference type="PANTHER" id="PTHR45947:SF3">
    <property type="entry name" value="SULFOQUINOVOSYL TRANSFERASE SQD2"/>
    <property type="match status" value="1"/>
</dbReference>
<keyword evidence="3" id="KW-1185">Reference proteome</keyword>
<evidence type="ECO:0000313" key="2">
    <source>
        <dbReference type="EMBL" id="GGI81991.1"/>
    </source>
</evidence>
<dbReference type="SUPFAM" id="SSF53756">
    <property type="entry name" value="UDP-Glycosyltransferase/glycogen phosphorylase"/>
    <property type="match status" value="1"/>
</dbReference>
<proteinExistence type="predicted"/>
<dbReference type="GO" id="GO:0016757">
    <property type="term" value="F:glycosyltransferase activity"/>
    <property type="evidence" value="ECO:0007669"/>
    <property type="project" value="InterPro"/>
</dbReference>
<dbReference type="EMBL" id="BMOB01000003">
    <property type="protein sequence ID" value="GGI81991.1"/>
    <property type="molecule type" value="Genomic_DNA"/>
</dbReference>
<accession>A0A917JRL2</accession>
<feature type="domain" description="Glycosyl transferase family 1" evidence="1">
    <location>
        <begin position="210"/>
        <end position="345"/>
    </location>
</feature>
<gene>
    <name evidence="2" type="ORF">GCM10007966_08190</name>
</gene>
<evidence type="ECO:0000313" key="3">
    <source>
        <dbReference type="Proteomes" id="UP000630149"/>
    </source>
</evidence>
<name>A0A917JRL2_9GAMM</name>
<dbReference type="RefSeq" id="WP_131776242.1">
    <property type="nucleotide sequence ID" value="NZ_BMOB01000003.1"/>
</dbReference>
<dbReference type="InterPro" id="IPR050194">
    <property type="entry name" value="Glycosyltransferase_grp1"/>
</dbReference>
<dbReference type="AlphaFoldDB" id="A0A917JRL2"/>
<protein>
    <recommendedName>
        <fullName evidence="1">Glycosyl transferase family 1 domain-containing protein</fullName>
    </recommendedName>
</protein>
<reference evidence="2" key="2">
    <citation type="submission" date="2020-09" db="EMBL/GenBank/DDBJ databases">
        <authorList>
            <person name="Sun Q."/>
            <person name="Ohkuma M."/>
        </authorList>
    </citation>
    <scope>NUCLEOTIDE SEQUENCE</scope>
    <source>
        <strain evidence="2">JCM 13919</strain>
    </source>
</reference>
<comment type="caution">
    <text evidence="2">The sequence shown here is derived from an EMBL/GenBank/DDBJ whole genome shotgun (WGS) entry which is preliminary data.</text>
</comment>
<dbReference type="PANTHER" id="PTHR45947">
    <property type="entry name" value="SULFOQUINOVOSYL TRANSFERASE SQD2"/>
    <property type="match status" value="1"/>
</dbReference>
<sequence length="389" mass="45411">MPRLRILILISYYLPGYKAGGPLRTISNLVEKLGDDFNFYIITQDRDISDGKPYENIIANDWQKVGKAKVLYLSKESISFRNLCKTINNTSYDILYLNSYFDLNFSFKIMLARFFKLIPPSPLIIAPRGELAKDALQLKWLKKKIFSILTYYMGIYKNVIWHASSEYESKDIMNNKFITAKRIHIASDISDNKFFDENIHKNSWACSSTLRIVFLSRVCPIKNLTYALNTLKRVSVKVTFDIYGPIEDYAYWKDCLALINLMPKHICVTYYGSIPYENVLSTLAEYDLFFLPTKGENYGHVIAESLIAGTPVLISNRTPWKDLYFEEYGWDYPLDNIENFIDCIENYSVETLENKQHKRRVIQKNIEKKLRSGEITVANKKLFWDSLNY</sequence>